<organism evidence="1 2">
    <name type="scientific">Phyllotreta striolata</name>
    <name type="common">Striped flea beetle</name>
    <name type="synonym">Crioceris striolata</name>
    <dbReference type="NCBI Taxonomy" id="444603"/>
    <lineage>
        <taxon>Eukaryota</taxon>
        <taxon>Metazoa</taxon>
        <taxon>Ecdysozoa</taxon>
        <taxon>Arthropoda</taxon>
        <taxon>Hexapoda</taxon>
        <taxon>Insecta</taxon>
        <taxon>Pterygota</taxon>
        <taxon>Neoptera</taxon>
        <taxon>Endopterygota</taxon>
        <taxon>Coleoptera</taxon>
        <taxon>Polyphaga</taxon>
        <taxon>Cucujiformia</taxon>
        <taxon>Chrysomeloidea</taxon>
        <taxon>Chrysomelidae</taxon>
        <taxon>Galerucinae</taxon>
        <taxon>Alticini</taxon>
        <taxon>Phyllotreta</taxon>
    </lineage>
</organism>
<dbReference type="EMBL" id="OU900099">
    <property type="protein sequence ID" value="CAG9862738.1"/>
    <property type="molecule type" value="Genomic_DNA"/>
</dbReference>
<dbReference type="Proteomes" id="UP001153712">
    <property type="component" value="Chromosome 6"/>
</dbReference>
<accession>A0A9N9TY19</accession>
<dbReference type="AlphaFoldDB" id="A0A9N9TY19"/>
<evidence type="ECO:0000313" key="2">
    <source>
        <dbReference type="Proteomes" id="UP001153712"/>
    </source>
</evidence>
<name>A0A9N9TY19_PHYSR</name>
<proteinExistence type="predicted"/>
<reference evidence="1" key="1">
    <citation type="submission" date="2022-01" db="EMBL/GenBank/DDBJ databases">
        <authorList>
            <person name="King R."/>
        </authorList>
    </citation>
    <scope>NUCLEOTIDE SEQUENCE</scope>
</reference>
<sequence length="354" mass="40967">MRVYKSDGSFVEDINDIEFGWFLGDIVIDESVEKFEEINRETRYISKMHKSRPKFCESIDISNVEEPRYIKIKTVEPNVEVVNIIDTCRNDDLPSSEELARSVDVDFPPKQKLIEMINPYNAETRMLLSVISFAKYKSLMADKTDLMNKVNVRTTNYKNLLFERSTSVTEDMIDEIVNYHANKEDNMMSLMMELILTDVDCDDRDVLQQKPVPQILPQFIITSQTSDLGNSLPNGSSSEGETRNNYLQVSNRSDILNSLGLSDEDKSIQSFCDETFEMHQELADIKKSFQEDENKVNDLLKQACALKNDLRETLYLNDIINLLEGHVEKVKLKKLPFRIFNERMVENSELNLII</sequence>
<keyword evidence="2" id="KW-1185">Reference proteome</keyword>
<gene>
    <name evidence="1" type="ORF">PHYEVI_LOCUS9044</name>
</gene>
<evidence type="ECO:0000313" key="1">
    <source>
        <dbReference type="EMBL" id="CAG9862738.1"/>
    </source>
</evidence>
<protein>
    <submittedName>
        <fullName evidence="1">Uncharacterized protein</fullName>
    </submittedName>
</protein>
<dbReference type="OrthoDB" id="7741006at2759"/>